<evidence type="ECO:0000313" key="2">
    <source>
        <dbReference type="Proteomes" id="UP000193083"/>
    </source>
</evidence>
<reference evidence="2" key="1">
    <citation type="submission" date="2017-04" db="EMBL/GenBank/DDBJ databases">
        <authorList>
            <person name="Varghese N."/>
            <person name="Submissions S."/>
        </authorList>
    </citation>
    <scope>NUCLEOTIDE SEQUENCE [LARGE SCALE GENOMIC DNA]</scope>
    <source>
        <strain evidence="2">B5P</strain>
    </source>
</reference>
<dbReference type="EMBL" id="FXBL01000004">
    <property type="protein sequence ID" value="SMH47474.1"/>
    <property type="molecule type" value="Genomic_DNA"/>
</dbReference>
<proteinExistence type="predicted"/>
<keyword evidence="2" id="KW-1185">Reference proteome</keyword>
<gene>
    <name evidence="1" type="ORF">SAMN02982922_3526</name>
</gene>
<evidence type="ECO:0000313" key="1">
    <source>
        <dbReference type="EMBL" id="SMH47474.1"/>
    </source>
</evidence>
<protein>
    <submittedName>
        <fullName evidence="1">Uncharacterized protein</fullName>
    </submittedName>
</protein>
<name>A0A1X7P8Y0_9HYPH</name>
<dbReference type="Proteomes" id="UP000193083">
    <property type="component" value="Unassembled WGS sequence"/>
</dbReference>
<sequence length="133" mass="13424">MPALADEVMSARSASAGTKVSFVLPSGYFNATLSVAGPDGRVLTVSAKQGSPVIDISGQNAMGDGVYTYQITAASPKTKAVKAGGADGRDIAASQVNMRGEMSVHVPAAMSGSFLVKGGRIVDTSNMTEGAAR</sequence>
<accession>A0A1X7P8Y0</accession>
<dbReference type="AlphaFoldDB" id="A0A1X7P8Y0"/>
<organism evidence="1 2">
    <name type="scientific">Mesorhizobium australicum</name>
    <dbReference type="NCBI Taxonomy" id="536018"/>
    <lineage>
        <taxon>Bacteria</taxon>
        <taxon>Pseudomonadati</taxon>
        <taxon>Pseudomonadota</taxon>
        <taxon>Alphaproteobacteria</taxon>
        <taxon>Hyphomicrobiales</taxon>
        <taxon>Phyllobacteriaceae</taxon>
        <taxon>Mesorhizobium</taxon>
    </lineage>
</organism>